<dbReference type="SUPFAM" id="SSF51735">
    <property type="entry name" value="NAD(P)-binding Rossmann-fold domains"/>
    <property type="match status" value="1"/>
</dbReference>
<evidence type="ECO:0000256" key="2">
    <source>
        <dbReference type="ARBA" id="ARBA00023027"/>
    </source>
</evidence>
<name>A0A4Y3U038_9PROT</name>
<keyword evidence="1" id="KW-0560">Oxidoreductase</keyword>
<gene>
    <name evidence="5" type="primary">uxuB</name>
    <name evidence="5" type="ORF">APE01nite_21220</name>
</gene>
<accession>A0A4Y3U038</accession>
<comment type="caution">
    <text evidence="5">The sequence shown here is derived from an EMBL/GenBank/DDBJ whole genome shotgun (WGS) entry which is preliminary data.</text>
</comment>
<dbReference type="SUPFAM" id="SSF48179">
    <property type="entry name" value="6-phosphogluconate dehydrogenase C-terminal domain-like"/>
    <property type="match status" value="1"/>
</dbReference>
<dbReference type="PRINTS" id="PR00084">
    <property type="entry name" value="MTLDHDRGNASE"/>
</dbReference>
<dbReference type="AlphaFoldDB" id="A0A4Y3U038"/>
<feature type="domain" description="Mannitol dehydrogenase C-terminal" evidence="4">
    <location>
        <begin position="286"/>
        <end position="476"/>
    </location>
</feature>
<evidence type="ECO:0000256" key="1">
    <source>
        <dbReference type="ARBA" id="ARBA00023002"/>
    </source>
</evidence>
<evidence type="ECO:0000313" key="6">
    <source>
        <dbReference type="Proteomes" id="UP000317730"/>
    </source>
</evidence>
<dbReference type="InterPro" id="IPR008927">
    <property type="entry name" value="6-PGluconate_DH-like_C_sf"/>
</dbReference>
<dbReference type="OrthoDB" id="271711at2"/>
<dbReference type="GO" id="GO:0016616">
    <property type="term" value="F:oxidoreductase activity, acting on the CH-OH group of donors, NAD or NADP as acceptor"/>
    <property type="evidence" value="ECO:0007669"/>
    <property type="project" value="TreeGrafter"/>
</dbReference>
<dbReference type="Gene3D" id="3.40.50.720">
    <property type="entry name" value="NAD(P)-binding Rossmann-like Domain"/>
    <property type="match status" value="1"/>
</dbReference>
<reference evidence="5 6" key="1">
    <citation type="submission" date="2019-06" db="EMBL/GenBank/DDBJ databases">
        <title>Whole genome shotgun sequence of Acetobacter peroxydans NBRC 13755.</title>
        <authorList>
            <person name="Hosoyama A."/>
            <person name="Uohara A."/>
            <person name="Ohji S."/>
            <person name="Ichikawa N."/>
        </authorList>
    </citation>
    <scope>NUCLEOTIDE SEQUENCE [LARGE SCALE GENOMIC DNA]</scope>
    <source>
        <strain evidence="5 6">NBRC 13755</strain>
    </source>
</reference>
<dbReference type="PROSITE" id="PS00974">
    <property type="entry name" value="MANNITOL_DHGENASE"/>
    <property type="match status" value="1"/>
</dbReference>
<dbReference type="Pfam" id="PF01232">
    <property type="entry name" value="Mannitol_dh"/>
    <property type="match status" value="1"/>
</dbReference>
<evidence type="ECO:0000313" key="5">
    <source>
        <dbReference type="EMBL" id="GEB86325.1"/>
    </source>
</evidence>
<dbReference type="InterPro" id="IPR050988">
    <property type="entry name" value="Mannitol_DH/Oxidoreductase"/>
</dbReference>
<dbReference type="InterPro" id="IPR013328">
    <property type="entry name" value="6PGD_dom2"/>
</dbReference>
<evidence type="ECO:0000259" key="3">
    <source>
        <dbReference type="Pfam" id="PF01232"/>
    </source>
</evidence>
<dbReference type="Pfam" id="PF08125">
    <property type="entry name" value="Mannitol_dh_C"/>
    <property type="match status" value="1"/>
</dbReference>
<dbReference type="Proteomes" id="UP000317730">
    <property type="component" value="Unassembled WGS sequence"/>
</dbReference>
<feature type="domain" description="Mannitol dehydrogenase N-terminal" evidence="3">
    <location>
        <begin position="28"/>
        <end position="276"/>
    </location>
</feature>
<dbReference type="InterPro" id="IPR013131">
    <property type="entry name" value="Mannitol_DH_N"/>
</dbReference>
<dbReference type="EMBL" id="BJMV01000012">
    <property type="protein sequence ID" value="GEB86325.1"/>
    <property type="molecule type" value="Genomic_DNA"/>
</dbReference>
<dbReference type="PANTHER" id="PTHR43362">
    <property type="entry name" value="MANNITOL DEHYDROGENASE DSF1-RELATED"/>
    <property type="match status" value="1"/>
</dbReference>
<organism evidence="5 6">
    <name type="scientific">Acetobacter peroxydans</name>
    <dbReference type="NCBI Taxonomy" id="104098"/>
    <lineage>
        <taxon>Bacteria</taxon>
        <taxon>Pseudomonadati</taxon>
        <taxon>Pseudomonadota</taxon>
        <taxon>Alphaproteobacteria</taxon>
        <taxon>Acetobacterales</taxon>
        <taxon>Acetobacteraceae</taxon>
        <taxon>Acetobacter</taxon>
    </lineage>
</organism>
<dbReference type="InterPro" id="IPR023027">
    <property type="entry name" value="Mannitol_DH_CS"/>
</dbReference>
<dbReference type="RefSeq" id="WP_141377366.1">
    <property type="nucleotide sequence ID" value="NZ_BAPL01000010.1"/>
</dbReference>
<dbReference type="InterPro" id="IPR036291">
    <property type="entry name" value="NAD(P)-bd_dom_sf"/>
</dbReference>
<evidence type="ECO:0000259" key="4">
    <source>
        <dbReference type="Pfam" id="PF08125"/>
    </source>
</evidence>
<dbReference type="InterPro" id="IPR000669">
    <property type="entry name" value="Mannitol_DH"/>
</dbReference>
<keyword evidence="2" id="KW-0520">NAD</keyword>
<proteinExistence type="predicted"/>
<keyword evidence="6" id="KW-1185">Reference proteome</keyword>
<protein>
    <submittedName>
        <fullName evidence="5">Mannitol dehydrogenase</fullName>
    </submittedName>
</protein>
<dbReference type="Gene3D" id="1.10.1040.10">
    <property type="entry name" value="N-(1-d-carboxylethyl)-l-norvaline Dehydrogenase, domain 2"/>
    <property type="match status" value="1"/>
</dbReference>
<dbReference type="GO" id="GO:0019594">
    <property type="term" value="P:mannitol metabolic process"/>
    <property type="evidence" value="ECO:0007669"/>
    <property type="project" value="InterPro"/>
</dbReference>
<sequence>MQLCRHTLSRVQDTVSLPEFDPAHLRPGIVHLGCGNFHRAHQVAATQAAIGAMGREGLGWGIVSATMRKPDLAQALGRQDNLYALLTRGPRRTAVAVMASITNTVFARARDAGLTERIADPQTRIVTLTVTASGYYLTAQGRLDSRAEAIRSDLAAARPRTALGILARGLALVRKRGGVPPVILCCDNLSENGQTLRQAVMDFASLRGNDALAEWIGASVQFPDSMVDRIVPAPTATDRDDARRLLGGLSDGAPVSAEPWFQWIIGRFEGDRPRWEAHTGTRFVPDVAVFERAKLQMLNGTHMLLAYAGALAGLDTVAAAASDPALGALAARFMRLEQGADVTLDEAELDEYAFELMRRFRNAAIAHRVERVGRNGSAKLVTRVLRPMRANLEAGVSVAGAHLVIASWIRWFILHEREVLRFVPVDPRSDTLVRLCATWRGDHQALVAAILAREEIAGPALPRHESQVAAIASLLDRFESAPATAVLAELARQNHVMQPLVAC</sequence>
<dbReference type="PANTHER" id="PTHR43362:SF1">
    <property type="entry name" value="MANNITOL DEHYDROGENASE 2-RELATED"/>
    <property type="match status" value="1"/>
</dbReference>
<dbReference type="InterPro" id="IPR013118">
    <property type="entry name" value="Mannitol_DH_C"/>
</dbReference>